<evidence type="ECO:0000313" key="2">
    <source>
        <dbReference type="EMBL" id="KHJ95036.1"/>
    </source>
</evidence>
<sequence>MHSANDHSNVSPSEPPVTTAICPTTSVSSTTTSAQVSSASSVVPSSIPPPSAASTAVDNTAIVTSHPSTAQLAPNPATDVSAAITSTVPASADNRPEQPSVEMEVDVEPVQHPPSVFNNRSSSDLNLLLNTVHVPVGSSVRHNTHSADNIQRQQIQHPPALDSYAQPPHCGHRPLTPFEACAAFVHSRFEPLDIPPETNANPPRFAIPTYARASLRLAQTLTEMSTFELTFNNSALSARDIMMVDALLHDDFFMQFRISAISELCVPTSQSATYPVMTDHPIADVVTALRRLHEATVRLNDYRTKLFDEPEHWHTLSSTIDSLDTLGILQEDLEQCRALLDTHLTPAIASMPDDIANFMDMLDLHNATPLKILFFYNVATAELAFAYNTHQALTDRLRVLCATPSAESSNSSTPAPATPTTAHEATATSPDITDPIKTLSLSHEPRTVIPADQASSSAQPLPPQITQVAHPEAATADTVAPASTATTSPATSVPSTAAALSSSQSSLTAQQPTLSTKPSDAYFRPTSSQSGPSVSTAQSRSATNIPTTSSHAASSAPSQIVRNSGAIVGNAPPLNFPGCLLCGANHYSAECDVVSLRERCERVTYDENYTNFEAIDVE</sequence>
<protein>
    <submittedName>
        <fullName evidence="2">Uncharacterized protein</fullName>
    </submittedName>
</protein>
<reference evidence="2 3" key="1">
    <citation type="submission" date="2014-03" db="EMBL/GenBank/DDBJ databases">
        <title>Draft genome of the hookworm Oesophagostomum dentatum.</title>
        <authorList>
            <person name="Mitreva M."/>
        </authorList>
    </citation>
    <scope>NUCLEOTIDE SEQUENCE [LARGE SCALE GENOMIC DNA]</scope>
    <source>
        <strain evidence="2 3">OD-Hann</strain>
    </source>
</reference>
<name>A0A0B1TFZ8_OESDE</name>
<dbReference type="OrthoDB" id="5858271at2759"/>
<feature type="region of interest" description="Disordered" evidence="1">
    <location>
        <begin position="405"/>
        <end position="437"/>
    </location>
</feature>
<dbReference type="Proteomes" id="UP000053660">
    <property type="component" value="Unassembled WGS sequence"/>
</dbReference>
<feature type="compositionally biased region" description="Low complexity" evidence="1">
    <location>
        <begin position="473"/>
        <end position="516"/>
    </location>
</feature>
<feature type="compositionally biased region" description="Low complexity" evidence="1">
    <location>
        <begin position="405"/>
        <end position="430"/>
    </location>
</feature>
<proteinExistence type="predicted"/>
<evidence type="ECO:0000256" key="1">
    <source>
        <dbReference type="SAM" id="MobiDB-lite"/>
    </source>
</evidence>
<gene>
    <name evidence="2" type="ORF">OESDEN_05026</name>
</gene>
<feature type="compositionally biased region" description="Low complexity" evidence="1">
    <location>
        <begin position="23"/>
        <end position="45"/>
    </location>
</feature>
<dbReference type="AlphaFoldDB" id="A0A0B1TFZ8"/>
<accession>A0A0B1TFZ8</accession>
<feature type="region of interest" description="Disordered" evidence="1">
    <location>
        <begin position="470"/>
        <end position="557"/>
    </location>
</feature>
<feature type="region of interest" description="Disordered" evidence="1">
    <location>
        <begin position="1"/>
        <end position="54"/>
    </location>
</feature>
<feature type="compositionally biased region" description="Polar residues" evidence="1">
    <location>
        <begin position="525"/>
        <end position="545"/>
    </location>
</feature>
<dbReference type="EMBL" id="KN550105">
    <property type="protein sequence ID" value="KHJ95036.1"/>
    <property type="molecule type" value="Genomic_DNA"/>
</dbReference>
<keyword evidence="3" id="KW-1185">Reference proteome</keyword>
<organism evidence="2 3">
    <name type="scientific">Oesophagostomum dentatum</name>
    <name type="common">Nodular worm</name>
    <dbReference type="NCBI Taxonomy" id="61180"/>
    <lineage>
        <taxon>Eukaryota</taxon>
        <taxon>Metazoa</taxon>
        <taxon>Ecdysozoa</taxon>
        <taxon>Nematoda</taxon>
        <taxon>Chromadorea</taxon>
        <taxon>Rhabditida</taxon>
        <taxon>Rhabditina</taxon>
        <taxon>Rhabditomorpha</taxon>
        <taxon>Strongyloidea</taxon>
        <taxon>Strongylidae</taxon>
        <taxon>Oesophagostomum</taxon>
    </lineage>
</organism>
<evidence type="ECO:0000313" key="3">
    <source>
        <dbReference type="Proteomes" id="UP000053660"/>
    </source>
</evidence>
<feature type="compositionally biased region" description="Low complexity" evidence="1">
    <location>
        <begin position="546"/>
        <end position="557"/>
    </location>
</feature>
<feature type="compositionally biased region" description="Polar residues" evidence="1">
    <location>
        <begin position="1"/>
        <end position="12"/>
    </location>
</feature>